<keyword evidence="3" id="KW-0378">Hydrolase</keyword>
<dbReference type="EMBL" id="JACRTI010000083">
    <property type="protein sequence ID" value="MBC8603802.1"/>
    <property type="molecule type" value="Genomic_DNA"/>
</dbReference>
<comment type="cofactor">
    <cofactor evidence="1">
        <name>Mg(2+)</name>
        <dbReference type="ChEBI" id="CHEBI:18420"/>
    </cofactor>
</comment>
<evidence type="ECO:0000313" key="8">
    <source>
        <dbReference type="EMBL" id="RDU47450.1"/>
    </source>
</evidence>
<dbReference type="InterPro" id="IPR004659">
    <property type="entry name" value="RNase_E/G"/>
</dbReference>
<keyword evidence="10" id="KW-1185">Reference proteome</keyword>
<dbReference type="Pfam" id="PF10150">
    <property type="entry name" value="RNase_E_G"/>
    <property type="match status" value="1"/>
</dbReference>
<evidence type="ECO:0000313" key="7">
    <source>
        <dbReference type="EMBL" id="MBC8603802.1"/>
    </source>
</evidence>
<dbReference type="GO" id="GO:0005737">
    <property type="term" value="C:cytoplasm"/>
    <property type="evidence" value="ECO:0007669"/>
    <property type="project" value="TreeGrafter"/>
</dbReference>
<dbReference type="PANTHER" id="PTHR30001:SF0">
    <property type="entry name" value="RIBONUCLEASE G"/>
    <property type="match status" value="1"/>
</dbReference>
<dbReference type="GO" id="GO:0004540">
    <property type="term" value="F:RNA nuclease activity"/>
    <property type="evidence" value="ECO:0007669"/>
    <property type="project" value="InterPro"/>
</dbReference>
<evidence type="ECO:0000313" key="10">
    <source>
        <dbReference type="Proteomes" id="UP000629596"/>
    </source>
</evidence>
<dbReference type="GO" id="GO:0016787">
    <property type="term" value="F:hydrolase activity"/>
    <property type="evidence" value="ECO:0007669"/>
    <property type="project" value="UniProtKB-KW"/>
</dbReference>
<accession>A0A3D8H9T3</accession>
<dbReference type="RefSeq" id="WP_115501303.1">
    <property type="nucleotide sequence ID" value="NZ_JACRTI010000083.1"/>
</dbReference>
<evidence type="ECO:0000256" key="2">
    <source>
        <dbReference type="ARBA" id="ARBA00022723"/>
    </source>
</evidence>
<evidence type="ECO:0000256" key="5">
    <source>
        <dbReference type="ARBA" id="ARBA00022884"/>
    </source>
</evidence>
<dbReference type="Gene3D" id="2.40.50.140">
    <property type="entry name" value="Nucleic acid-binding proteins"/>
    <property type="match status" value="1"/>
</dbReference>
<evidence type="ECO:0000256" key="4">
    <source>
        <dbReference type="ARBA" id="ARBA00022842"/>
    </source>
</evidence>
<dbReference type="Proteomes" id="UP000629596">
    <property type="component" value="Unassembled WGS sequence"/>
</dbReference>
<feature type="domain" description="S1 motif" evidence="6">
    <location>
        <begin position="37"/>
        <end position="144"/>
    </location>
</feature>
<comment type="caution">
    <text evidence="8">The sequence shown here is derived from an EMBL/GenBank/DDBJ whole genome shotgun (WGS) entry which is preliminary data.</text>
</comment>
<dbReference type="AlphaFoldDB" id="A0A3D8H9T3"/>
<sequence>MISELVVDVQPKEVSIAVLEDKNLVELQKEARNVSFAVGDIYLGKVKKLMPGLNAAFIDVGYKKDAFLHYLDLGPNFNTQQKFLKQALGEQKGEKKLPAISKLQLLPEIEKDGSISNVLKVGQEVLVQIAKEPISTKGPRLTSELSFAGRYIVLIPFADKVSVSTKIKSSEERARLRQLIQSIKPKNFSVIVRTSSEGKRVAELDHELKTLLKRWEENIPKITKVKAPALIYEETARAVALLRDIFNPSFQNIYVNDADIYHNIRDYVSLIAPGREEIVQRYTGELPIFDNFAITKQIKSLFGRTVTYKSGAYLIIEHTEAMHVIDVNSGNRSKGSDAQEKTAIDVNAAAADEIARQLRLRDMGGIIVVDFIDMAEAANRQKLFEHMTKAMANDRAKHNILPLSKFGLMQITRQRVRPAMDVDTSEACPTCFGTGTIKPSILFTDSLEGKIDCLVNKHNVKKFALHVHPYVAAFIKSGRFPLSWKWKLKYSMGIKVIPNQSLGFLEYKFIDSDKNELDMMEEKEIK</sequence>
<dbReference type="GO" id="GO:0006364">
    <property type="term" value="P:rRNA processing"/>
    <property type="evidence" value="ECO:0007669"/>
    <property type="project" value="TreeGrafter"/>
</dbReference>
<evidence type="ECO:0000259" key="6">
    <source>
        <dbReference type="SMART" id="SM00316"/>
    </source>
</evidence>
<evidence type="ECO:0000256" key="1">
    <source>
        <dbReference type="ARBA" id="ARBA00001946"/>
    </source>
</evidence>
<dbReference type="SMART" id="SM00316">
    <property type="entry name" value="S1"/>
    <property type="match status" value="1"/>
</dbReference>
<name>A0A3D8H9T3_9BACT</name>
<dbReference type="GO" id="GO:0003723">
    <property type="term" value="F:RNA binding"/>
    <property type="evidence" value="ECO:0007669"/>
    <property type="project" value="UniProtKB-KW"/>
</dbReference>
<dbReference type="CDD" id="cd04453">
    <property type="entry name" value="S1_RNase_E"/>
    <property type="match status" value="1"/>
</dbReference>
<keyword evidence="5" id="KW-0694">RNA-binding</keyword>
<gene>
    <name evidence="8" type="ORF">DWU89_19515</name>
    <name evidence="7" type="ORF">H8784_19010</name>
</gene>
<reference evidence="8 9" key="1">
    <citation type="submission" date="2018-07" db="EMBL/GenBank/DDBJ databases">
        <title>Parabacteroides acidifaciens nov. sp., isolated from human feces.</title>
        <authorList>
            <person name="Wang Y.J."/>
        </authorList>
    </citation>
    <scope>NUCLEOTIDE SEQUENCE [LARGE SCALE GENOMIC DNA]</scope>
    <source>
        <strain evidence="8 9">426-9</strain>
    </source>
</reference>
<evidence type="ECO:0000313" key="9">
    <source>
        <dbReference type="Proteomes" id="UP000256321"/>
    </source>
</evidence>
<dbReference type="EMBL" id="QREV01000083">
    <property type="protein sequence ID" value="RDU47450.1"/>
    <property type="molecule type" value="Genomic_DNA"/>
</dbReference>
<dbReference type="GO" id="GO:0046872">
    <property type="term" value="F:metal ion binding"/>
    <property type="evidence" value="ECO:0007669"/>
    <property type="project" value="UniProtKB-KW"/>
</dbReference>
<reference evidence="7 10" key="2">
    <citation type="submission" date="2020-08" db="EMBL/GenBank/DDBJ databases">
        <title>Genome public.</title>
        <authorList>
            <person name="Liu C."/>
            <person name="Sun Q."/>
        </authorList>
    </citation>
    <scope>NUCLEOTIDE SEQUENCE [LARGE SCALE GENOMIC DNA]</scope>
    <source>
        <strain evidence="7 10">426_9</strain>
    </source>
</reference>
<keyword evidence="2" id="KW-0479">Metal-binding</keyword>
<keyword evidence="4" id="KW-0460">Magnesium</keyword>
<dbReference type="InterPro" id="IPR019307">
    <property type="entry name" value="RNA-bd_AU-1/RNase_E/G"/>
</dbReference>
<dbReference type="NCBIfam" id="TIGR00757">
    <property type="entry name" value="RNaseEG"/>
    <property type="match status" value="1"/>
</dbReference>
<dbReference type="InterPro" id="IPR012340">
    <property type="entry name" value="NA-bd_OB-fold"/>
</dbReference>
<dbReference type="InterPro" id="IPR003029">
    <property type="entry name" value="S1_domain"/>
</dbReference>
<dbReference type="PANTHER" id="PTHR30001">
    <property type="entry name" value="RIBONUCLEASE"/>
    <property type="match status" value="1"/>
</dbReference>
<dbReference type="SUPFAM" id="SSF50249">
    <property type="entry name" value="Nucleic acid-binding proteins"/>
    <property type="match status" value="1"/>
</dbReference>
<protein>
    <submittedName>
        <fullName evidence="7">Rne/Rng family ribonuclease</fullName>
    </submittedName>
    <submittedName>
        <fullName evidence="8">S1 RNA-binding domain-containing protein</fullName>
    </submittedName>
</protein>
<organism evidence="8 9">
    <name type="scientific">Parabacteroides acidifaciens</name>
    <dbReference type="NCBI Taxonomy" id="2290935"/>
    <lineage>
        <taxon>Bacteria</taxon>
        <taxon>Pseudomonadati</taxon>
        <taxon>Bacteroidota</taxon>
        <taxon>Bacteroidia</taxon>
        <taxon>Bacteroidales</taxon>
        <taxon>Tannerellaceae</taxon>
        <taxon>Parabacteroides</taxon>
    </lineage>
</organism>
<evidence type="ECO:0000256" key="3">
    <source>
        <dbReference type="ARBA" id="ARBA00022801"/>
    </source>
</evidence>
<dbReference type="Proteomes" id="UP000256321">
    <property type="component" value="Unassembled WGS sequence"/>
</dbReference>
<proteinExistence type="predicted"/>